<dbReference type="GO" id="GO:0004764">
    <property type="term" value="F:shikimate 3-dehydrogenase (NADP+) activity"/>
    <property type="evidence" value="ECO:0007669"/>
    <property type="project" value="UniProtKB-UniRule"/>
</dbReference>
<evidence type="ECO:0000259" key="11">
    <source>
        <dbReference type="Pfam" id="PF18317"/>
    </source>
</evidence>
<evidence type="ECO:0000256" key="6">
    <source>
        <dbReference type="ARBA" id="ARBA00023141"/>
    </source>
</evidence>
<comment type="pathway">
    <text evidence="1 8">Metabolic intermediate biosynthesis; chorismate biosynthesis; chorismate from D-erythrose 4-phosphate and phosphoenolpyruvate: step 4/7.</text>
</comment>
<dbReference type="eggNOG" id="COG0169">
    <property type="taxonomic scope" value="Bacteria"/>
</dbReference>
<dbReference type="AlphaFoldDB" id="F0JGS8"/>
<feature type="binding site" evidence="8">
    <location>
        <position position="78"/>
    </location>
    <ligand>
        <name>NADP(+)</name>
        <dbReference type="ChEBI" id="CHEBI:58349"/>
    </ligand>
</feature>
<sequence length="275" mass="29628">MTRTYGIIGWPLGHTLSPALHNRGFAELGLDARYEAWPLEPDGLPAFIERVRTEPIYGLSVTIPHKRAVMAHLDRISDRALAIGAVNTVYWDGDLLCGENTDVIGVVAPLRGLDPLPRSAVVLGAGGAARAAVAGFLELGIERVAVSNRTRSKAEALAGDFGVKCVDWAGRMDVPWDLVCNTTPLGMSGDLVGETPWDAARFAAGAVAYDIVYNPLRTRFLAEAEAAGCRTVSGLEMFLHQGLAQFRLWTGRDMDEAGARRLLLSLLAPQPKQRG</sequence>
<dbReference type="EC" id="1.1.1.25" evidence="2 8"/>
<comment type="catalytic activity">
    <reaction evidence="7 8">
        <text>shikimate + NADP(+) = 3-dehydroshikimate + NADPH + H(+)</text>
        <dbReference type="Rhea" id="RHEA:17737"/>
        <dbReference type="ChEBI" id="CHEBI:15378"/>
        <dbReference type="ChEBI" id="CHEBI:16630"/>
        <dbReference type="ChEBI" id="CHEBI:36208"/>
        <dbReference type="ChEBI" id="CHEBI:57783"/>
        <dbReference type="ChEBI" id="CHEBI:58349"/>
        <dbReference type="EC" id="1.1.1.25"/>
    </reaction>
</comment>
<feature type="domain" description="Shikimate dehydrogenase substrate binding N-terminal" evidence="10">
    <location>
        <begin position="7"/>
        <end position="89"/>
    </location>
</feature>
<feature type="active site" description="Proton acceptor" evidence="8">
    <location>
        <position position="66"/>
    </location>
</feature>
<dbReference type="InterPro" id="IPR011342">
    <property type="entry name" value="Shikimate_DH"/>
</dbReference>
<dbReference type="UniPathway" id="UPA00053">
    <property type="reaction ID" value="UER00087"/>
</dbReference>
<feature type="binding site" evidence="8">
    <location>
        <position position="102"/>
    </location>
    <ligand>
        <name>shikimate</name>
        <dbReference type="ChEBI" id="CHEBI:36208"/>
    </ligand>
</feature>
<accession>F0JGS8</accession>
<name>F0JGS8_9BACT</name>
<reference evidence="12 13" key="1">
    <citation type="journal article" date="2011" name="J. Bacteriol.">
        <title>Genome sequence of the mercury-methylating strain Desulfovibrio desulfuricans ND132.</title>
        <authorList>
            <person name="Brown S.D."/>
            <person name="Gilmour C.C."/>
            <person name="Kucken A.M."/>
            <person name="Wall J.D."/>
            <person name="Elias D.A."/>
            <person name="Brandt C.C."/>
            <person name="Podar M."/>
            <person name="Chertkov O."/>
            <person name="Held B."/>
            <person name="Bruce D.C."/>
            <person name="Detter J.C."/>
            <person name="Tapia R."/>
            <person name="Han C.S."/>
            <person name="Goodwin L.A."/>
            <person name="Cheng J.F."/>
            <person name="Pitluck S."/>
            <person name="Woyke T."/>
            <person name="Mikhailova N."/>
            <person name="Ivanova N.N."/>
            <person name="Han J."/>
            <person name="Lucas S."/>
            <person name="Lapidus A.L."/>
            <person name="Land M.L."/>
            <person name="Hauser L.J."/>
            <person name="Palumbo A.V."/>
        </authorList>
    </citation>
    <scope>NUCLEOTIDE SEQUENCE [LARGE SCALE GENOMIC DNA]</scope>
    <source>
        <strain evidence="12 13">ND132</strain>
    </source>
</reference>
<dbReference type="SUPFAM" id="SSF53223">
    <property type="entry name" value="Aminoacid dehydrogenase-like, N-terminal domain"/>
    <property type="match status" value="1"/>
</dbReference>
<dbReference type="HOGENOM" id="CLU_044063_4_1_7"/>
<dbReference type="PANTHER" id="PTHR21089">
    <property type="entry name" value="SHIKIMATE DEHYDROGENASE"/>
    <property type="match status" value="1"/>
</dbReference>
<feature type="binding site" evidence="8">
    <location>
        <position position="241"/>
    </location>
    <ligand>
        <name>shikimate</name>
        <dbReference type="ChEBI" id="CHEBI:36208"/>
    </ligand>
</feature>
<evidence type="ECO:0000256" key="7">
    <source>
        <dbReference type="ARBA" id="ARBA00049442"/>
    </source>
</evidence>
<dbReference type="GO" id="GO:0019632">
    <property type="term" value="P:shikimate metabolic process"/>
    <property type="evidence" value="ECO:0007669"/>
    <property type="project" value="InterPro"/>
</dbReference>
<evidence type="ECO:0000313" key="12">
    <source>
        <dbReference type="EMBL" id="EGB15118.1"/>
    </source>
</evidence>
<feature type="binding site" evidence="8">
    <location>
        <position position="211"/>
    </location>
    <ligand>
        <name>NADP(+)</name>
        <dbReference type="ChEBI" id="CHEBI:58349"/>
    </ligand>
</feature>
<dbReference type="PANTHER" id="PTHR21089:SF1">
    <property type="entry name" value="BIFUNCTIONAL 3-DEHYDROQUINATE DEHYDRATASE_SHIKIMATE DEHYDROGENASE, CHLOROPLASTIC"/>
    <property type="match status" value="1"/>
</dbReference>
<evidence type="ECO:0000256" key="5">
    <source>
        <dbReference type="ARBA" id="ARBA00023002"/>
    </source>
</evidence>
<dbReference type="HAMAP" id="MF_00222">
    <property type="entry name" value="Shikimate_DH_AroE"/>
    <property type="match status" value="1"/>
</dbReference>
<dbReference type="InterPro" id="IPR022893">
    <property type="entry name" value="Shikimate_DH_fam"/>
</dbReference>
<protein>
    <recommendedName>
        <fullName evidence="2 8">Shikimate dehydrogenase (NADP(+))</fullName>
        <shortName evidence="8">SDH</shortName>
        <ecNumber evidence="2 8">1.1.1.25</ecNumber>
    </recommendedName>
</protein>
<dbReference type="Pfam" id="PF08501">
    <property type="entry name" value="Shikimate_dh_N"/>
    <property type="match status" value="1"/>
</dbReference>
<keyword evidence="4 8" id="KW-0521">NADP</keyword>
<dbReference type="GO" id="GO:0009073">
    <property type="term" value="P:aromatic amino acid family biosynthetic process"/>
    <property type="evidence" value="ECO:0007669"/>
    <property type="project" value="UniProtKB-KW"/>
</dbReference>
<evidence type="ECO:0000256" key="8">
    <source>
        <dbReference type="HAMAP-Rule" id="MF_00222"/>
    </source>
</evidence>
<evidence type="ECO:0000259" key="9">
    <source>
        <dbReference type="Pfam" id="PF01488"/>
    </source>
</evidence>
<comment type="function">
    <text evidence="8">Involved in the biosynthesis of the chorismate, which leads to the biosynthesis of aromatic amino acids. Catalyzes the reversible NADPH linked reduction of 3-dehydroshikimate (DHSA) to yield shikimate (SA).</text>
</comment>
<evidence type="ECO:0000256" key="4">
    <source>
        <dbReference type="ARBA" id="ARBA00022857"/>
    </source>
</evidence>
<feature type="binding site" evidence="8">
    <location>
        <begin position="15"/>
        <end position="17"/>
    </location>
    <ligand>
        <name>shikimate</name>
        <dbReference type="ChEBI" id="CHEBI:36208"/>
    </ligand>
</feature>
<dbReference type="NCBIfam" id="TIGR00507">
    <property type="entry name" value="aroE"/>
    <property type="match status" value="1"/>
</dbReference>
<dbReference type="OrthoDB" id="9792692at2"/>
<dbReference type="Pfam" id="PF18317">
    <property type="entry name" value="SDH_C"/>
    <property type="match status" value="1"/>
</dbReference>
<feature type="binding site" evidence="8">
    <location>
        <position position="234"/>
    </location>
    <ligand>
        <name>NADP(+)</name>
        <dbReference type="ChEBI" id="CHEBI:58349"/>
    </ligand>
</feature>
<dbReference type="InterPro" id="IPR036291">
    <property type="entry name" value="NAD(P)-bd_dom_sf"/>
</dbReference>
<dbReference type="InterPro" id="IPR041121">
    <property type="entry name" value="SDH_C"/>
</dbReference>
<evidence type="ECO:0000256" key="1">
    <source>
        <dbReference type="ARBA" id="ARBA00004871"/>
    </source>
</evidence>
<dbReference type="GO" id="GO:0008652">
    <property type="term" value="P:amino acid biosynthetic process"/>
    <property type="evidence" value="ECO:0007669"/>
    <property type="project" value="UniProtKB-KW"/>
</dbReference>
<feature type="binding site" evidence="8">
    <location>
        <begin position="148"/>
        <end position="153"/>
    </location>
    <ligand>
        <name>NADP(+)</name>
        <dbReference type="ChEBI" id="CHEBI:58349"/>
    </ligand>
</feature>
<dbReference type="Gene3D" id="3.40.50.10860">
    <property type="entry name" value="Leucine Dehydrogenase, chain A, domain 1"/>
    <property type="match status" value="1"/>
</dbReference>
<comment type="subunit">
    <text evidence="8">Homodimer.</text>
</comment>
<feature type="binding site" evidence="8">
    <location>
        <position position="62"/>
    </location>
    <ligand>
        <name>shikimate</name>
        <dbReference type="ChEBI" id="CHEBI:36208"/>
    </ligand>
</feature>
<feature type="domain" description="SDH C-terminal" evidence="11">
    <location>
        <begin position="234"/>
        <end position="264"/>
    </location>
</feature>
<keyword evidence="6 8" id="KW-0057">Aromatic amino acid biosynthesis</keyword>
<organism evidence="12 13">
    <name type="scientific">Pseudodesulfovibrio mercurii</name>
    <dbReference type="NCBI Taxonomy" id="641491"/>
    <lineage>
        <taxon>Bacteria</taxon>
        <taxon>Pseudomonadati</taxon>
        <taxon>Thermodesulfobacteriota</taxon>
        <taxon>Desulfovibrionia</taxon>
        <taxon>Desulfovibrionales</taxon>
        <taxon>Desulfovibrionaceae</taxon>
    </lineage>
</organism>
<dbReference type="CDD" id="cd01065">
    <property type="entry name" value="NAD_bind_Shikimate_DH"/>
    <property type="match status" value="1"/>
</dbReference>
<keyword evidence="13" id="KW-1185">Reference proteome</keyword>
<dbReference type="InterPro" id="IPR046346">
    <property type="entry name" value="Aminoacid_DH-like_N_sf"/>
</dbReference>
<keyword evidence="5 8" id="KW-0560">Oxidoreductase</keyword>
<comment type="similarity">
    <text evidence="8">Belongs to the shikimate dehydrogenase family.</text>
</comment>
<dbReference type="SMR" id="F0JGS8"/>
<feature type="binding site" evidence="8">
    <location>
        <position position="87"/>
    </location>
    <ligand>
        <name>shikimate</name>
        <dbReference type="ChEBI" id="CHEBI:36208"/>
    </ligand>
</feature>
<dbReference type="Gene3D" id="3.40.50.720">
    <property type="entry name" value="NAD(P)-binding Rossmann-like Domain"/>
    <property type="match status" value="1"/>
</dbReference>
<dbReference type="InterPro" id="IPR006151">
    <property type="entry name" value="Shikm_DH/Glu-tRNA_Rdtase"/>
</dbReference>
<dbReference type="GO" id="GO:0005829">
    <property type="term" value="C:cytosol"/>
    <property type="evidence" value="ECO:0007669"/>
    <property type="project" value="TreeGrafter"/>
</dbReference>
<keyword evidence="3 8" id="KW-0028">Amino-acid biosynthesis</keyword>
<evidence type="ECO:0000256" key="3">
    <source>
        <dbReference type="ARBA" id="ARBA00022605"/>
    </source>
</evidence>
<feature type="binding site" evidence="8">
    <location>
        <begin position="124"/>
        <end position="128"/>
    </location>
    <ligand>
        <name>NADP(+)</name>
        <dbReference type="ChEBI" id="CHEBI:58349"/>
    </ligand>
</feature>
<feature type="binding site" evidence="8">
    <location>
        <position position="213"/>
    </location>
    <ligand>
        <name>shikimate</name>
        <dbReference type="ChEBI" id="CHEBI:36208"/>
    </ligand>
</feature>
<dbReference type="GO" id="GO:0050661">
    <property type="term" value="F:NADP binding"/>
    <property type="evidence" value="ECO:0007669"/>
    <property type="project" value="InterPro"/>
</dbReference>
<dbReference type="Proteomes" id="UP000007845">
    <property type="component" value="Chromosome"/>
</dbReference>
<evidence type="ECO:0000256" key="2">
    <source>
        <dbReference type="ARBA" id="ARBA00012962"/>
    </source>
</evidence>
<dbReference type="EMBL" id="CP003220">
    <property type="protein sequence ID" value="EGB15118.1"/>
    <property type="molecule type" value="Genomic_DNA"/>
</dbReference>
<evidence type="ECO:0000313" key="13">
    <source>
        <dbReference type="Proteomes" id="UP000007845"/>
    </source>
</evidence>
<evidence type="ECO:0000259" key="10">
    <source>
        <dbReference type="Pfam" id="PF08501"/>
    </source>
</evidence>
<dbReference type="Pfam" id="PF01488">
    <property type="entry name" value="Shikimate_DH"/>
    <property type="match status" value="1"/>
</dbReference>
<dbReference type="STRING" id="641491.DND132_1912"/>
<dbReference type="RefSeq" id="WP_014322545.1">
    <property type="nucleotide sequence ID" value="NC_016803.1"/>
</dbReference>
<dbReference type="KEGG" id="ddn:DND132_1912"/>
<dbReference type="GO" id="GO:0009423">
    <property type="term" value="P:chorismate biosynthetic process"/>
    <property type="evidence" value="ECO:0007669"/>
    <property type="project" value="UniProtKB-UniRule"/>
</dbReference>
<dbReference type="InterPro" id="IPR013708">
    <property type="entry name" value="Shikimate_DH-bd_N"/>
</dbReference>
<gene>
    <name evidence="8" type="primary">aroE</name>
    <name evidence="12" type="ORF">DND132_1912</name>
</gene>
<feature type="domain" description="Quinate/shikimate 5-dehydrogenase/glutamyl-tRNA reductase" evidence="9">
    <location>
        <begin position="119"/>
        <end position="164"/>
    </location>
</feature>
<proteinExistence type="inferred from homology"/>
<dbReference type="SUPFAM" id="SSF51735">
    <property type="entry name" value="NAD(P)-binding Rossmann-fold domains"/>
    <property type="match status" value="1"/>
</dbReference>